<reference evidence="1" key="1">
    <citation type="submission" date="2020-05" db="EMBL/GenBank/DDBJ databases">
        <authorList>
            <person name="Chiriac C."/>
            <person name="Salcher M."/>
            <person name="Ghai R."/>
            <person name="Kavagutti S V."/>
        </authorList>
    </citation>
    <scope>NUCLEOTIDE SEQUENCE</scope>
</reference>
<sequence>MKDGDIKTGAQTLFNLKTFWRFDVFQVDATEGRGNSLNKVNDFISGSRINADRKTINAAELFKQQGFTFHHGHRAFGTNIAQAQDSGAVTHNRY</sequence>
<gene>
    <name evidence="1" type="ORF">UFOPK2921_01207</name>
</gene>
<evidence type="ECO:0000313" key="1">
    <source>
        <dbReference type="EMBL" id="CAB4787281.1"/>
    </source>
</evidence>
<proteinExistence type="predicted"/>
<accession>A0A6J6WPT4</accession>
<protein>
    <submittedName>
        <fullName evidence="1">Unannotated protein</fullName>
    </submittedName>
</protein>
<dbReference type="EMBL" id="CAEZZV010000177">
    <property type="protein sequence ID" value="CAB4787281.1"/>
    <property type="molecule type" value="Genomic_DNA"/>
</dbReference>
<organism evidence="1">
    <name type="scientific">freshwater metagenome</name>
    <dbReference type="NCBI Taxonomy" id="449393"/>
    <lineage>
        <taxon>unclassified sequences</taxon>
        <taxon>metagenomes</taxon>
        <taxon>ecological metagenomes</taxon>
    </lineage>
</organism>
<dbReference type="AlphaFoldDB" id="A0A6J6WPT4"/>
<name>A0A6J6WPT4_9ZZZZ</name>